<proteinExistence type="predicted"/>
<evidence type="ECO:0000313" key="1">
    <source>
        <dbReference type="EMBL" id="KAK5988188.1"/>
    </source>
</evidence>
<comment type="caution">
    <text evidence="1">The sequence shown here is derived from an EMBL/GenBank/DDBJ whole genome shotgun (WGS) entry which is preliminary data.</text>
</comment>
<gene>
    <name evidence="1" type="ORF">PT974_12328</name>
</gene>
<name>A0ABR0S7P4_9HYPO</name>
<evidence type="ECO:0008006" key="3">
    <source>
        <dbReference type="Google" id="ProtNLM"/>
    </source>
</evidence>
<evidence type="ECO:0000313" key="2">
    <source>
        <dbReference type="Proteomes" id="UP001338125"/>
    </source>
</evidence>
<dbReference type="EMBL" id="JAVFKD010000016">
    <property type="protein sequence ID" value="KAK5988188.1"/>
    <property type="molecule type" value="Genomic_DNA"/>
</dbReference>
<dbReference type="Proteomes" id="UP001338125">
    <property type="component" value="Unassembled WGS sequence"/>
</dbReference>
<keyword evidence="2" id="KW-1185">Reference proteome</keyword>
<protein>
    <recommendedName>
        <fullName evidence="3">C2H2-type domain-containing protein</fullName>
    </recommendedName>
</protein>
<sequence>MNEIFRCACSAYFDSAAALNHHVDDARVSERLLYVQYLKSRIHVNADDDGDDVHGEILCRGNDVNGAATLDENVRKHRCPHRRCNDARGYETRAKLRRHYQLRKPSAPQFQPSYLMIRIQMLNARKFAYAVLRLLSWRASSYGTLTSIKMREGGEWNTAEANRKRMSETNDTVCEAPARMGQDEAIVDNNPFVLLENDLYSEMVSLPSATIPSFTDMVESSANACFVSAAAEQEYSTLAEDLGLVFDELPNFDAATVKLGKFPMAM</sequence>
<reference evidence="1 2" key="1">
    <citation type="submission" date="2024-01" db="EMBL/GenBank/DDBJ databases">
        <title>Complete genome of Cladobotryum mycophilum ATHUM6906.</title>
        <authorList>
            <person name="Christinaki A.C."/>
            <person name="Myridakis A.I."/>
            <person name="Kouvelis V.N."/>
        </authorList>
    </citation>
    <scope>NUCLEOTIDE SEQUENCE [LARGE SCALE GENOMIC DNA]</scope>
    <source>
        <strain evidence="1 2">ATHUM6906</strain>
    </source>
</reference>
<accession>A0ABR0S7P4</accession>
<organism evidence="1 2">
    <name type="scientific">Cladobotryum mycophilum</name>
    <dbReference type="NCBI Taxonomy" id="491253"/>
    <lineage>
        <taxon>Eukaryota</taxon>
        <taxon>Fungi</taxon>
        <taxon>Dikarya</taxon>
        <taxon>Ascomycota</taxon>
        <taxon>Pezizomycotina</taxon>
        <taxon>Sordariomycetes</taxon>
        <taxon>Hypocreomycetidae</taxon>
        <taxon>Hypocreales</taxon>
        <taxon>Hypocreaceae</taxon>
        <taxon>Cladobotryum</taxon>
    </lineage>
</organism>